<dbReference type="Proteomes" id="UP000277212">
    <property type="component" value="Unassembled WGS sequence"/>
</dbReference>
<evidence type="ECO:0000256" key="2">
    <source>
        <dbReference type="SAM" id="MobiDB-lite"/>
    </source>
</evidence>
<feature type="compositionally biased region" description="Low complexity" evidence="2">
    <location>
        <begin position="376"/>
        <end position="386"/>
    </location>
</feature>
<feature type="region of interest" description="Disordered" evidence="2">
    <location>
        <begin position="314"/>
        <end position="609"/>
    </location>
</feature>
<protein>
    <submittedName>
        <fullName evidence="3">Uncharacterized protein</fullName>
    </submittedName>
</protein>
<proteinExistence type="predicted"/>
<feature type="region of interest" description="Disordered" evidence="2">
    <location>
        <begin position="188"/>
        <end position="297"/>
    </location>
</feature>
<feature type="compositionally biased region" description="Basic residues" evidence="2">
    <location>
        <begin position="424"/>
        <end position="433"/>
    </location>
</feature>
<feature type="compositionally biased region" description="Polar residues" evidence="2">
    <location>
        <begin position="242"/>
        <end position="254"/>
    </location>
</feature>
<feature type="compositionally biased region" description="Polar residues" evidence="2">
    <location>
        <begin position="406"/>
        <end position="415"/>
    </location>
</feature>
<comment type="caution">
    <text evidence="3">The sequence shown here is derived from an EMBL/GenBank/DDBJ whole genome shotgun (WGS) entry which is preliminary data.</text>
</comment>
<dbReference type="OrthoDB" id="5333304at2759"/>
<dbReference type="EMBL" id="NKUJ01000767">
    <property type="protein sequence ID" value="RMI99053.1"/>
    <property type="molecule type" value="Genomic_DNA"/>
</dbReference>
<feature type="compositionally biased region" description="Basic and acidic residues" evidence="2">
    <location>
        <begin position="695"/>
        <end position="705"/>
    </location>
</feature>
<sequence length="849" mass="93974">MAQGHVVVQGQLAGGDELLGLSSAQRHRFHQYEKIVRFSDTVLSGKHPSIKPSANLIATAQSSIHPIDVTIENGASNYQPDKSQYSVAKAQQPGASGSGLPAIPPSTTKANKPYGSGNVEINPIFLEKSDDLVKAEFQLQRQRLERTLRDEVEQRRAAVKNAAQGEPIPDFDLNDVLTKALKLVEATAGPAADDDNPATTNLETASDSFDDNTFYSSQHNTPSSVHTSRVRNESEEARGLDTTESQPPSNSRNAAISRIHPIDVDLEMSEPSATRPRQTYTNPSTNAGASSINNTSQVERVPGLTSFAEDRIVSAQDTGIGPSHSEDSSNTEIERHRGSNRSNARRQPRENYIDSRPPSPLMRVHERSAQASPLTAARRAPMAAEATSNSSRGTPAQVAALRNEPITVTSPESSPQGGGAAEKKKGKKKKRKADRQAPEAEPTPYIKPEPRSPSPMSAPSYIRPNKRQRYTQRQPEDPNYEDVRYERQTGDYPPEPLSSRLGTDDRMPIGYDRPSLSSRRAVSTAVPGSTVYRREYTDDRYAPGGPYAVEHPPLVSAHHPGEQSVGRASSQVRPSEGHQRPSWPYHGSYETSSVSTRPDGDVFMAPPRPPPTRIIVDAFGREYIEPPRPTVIRHSVAPPARSGEPEIIYERAAPRSLPKQTGMETYEEGGTVYRRPSPTYIPRRVVTQPEYISQDYRDHRPREYPARPMAPPGEPVEIMAPPGRRRVEEGPRDYITRAASVRPADPVWYEVARDYGRVQSVRPEGAVRQYATSVHPESRREAAQPYAREYGTLPVEQGAVRREYSARPPLERYYNQPMRGGEDIAFIEQPRGAAQEIVYADDGRREVYR</sequence>
<evidence type="ECO:0000256" key="1">
    <source>
        <dbReference type="SAM" id="Coils"/>
    </source>
</evidence>
<feature type="compositionally biased region" description="Polar residues" evidence="2">
    <location>
        <begin position="197"/>
        <end position="227"/>
    </location>
</feature>
<evidence type="ECO:0000313" key="4">
    <source>
        <dbReference type="Proteomes" id="UP000277212"/>
    </source>
</evidence>
<feature type="compositionally biased region" description="Polar residues" evidence="2">
    <location>
        <begin position="271"/>
        <end position="297"/>
    </location>
</feature>
<name>A0A3M2R1E4_9HYPO</name>
<evidence type="ECO:0000313" key="3">
    <source>
        <dbReference type="EMBL" id="RMI99053.1"/>
    </source>
</evidence>
<feature type="region of interest" description="Disordered" evidence="2">
    <location>
        <begin position="630"/>
        <end position="727"/>
    </location>
</feature>
<dbReference type="STRING" id="2010991.A0A3M2R1E4"/>
<dbReference type="AlphaFoldDB" id="A0A3M2R1E4"/>
<feature type="compositionally biased region" description="Basic and acidic residues" evidence="2">
    <location>
        <begin position="230"/>
        <end position="241"/>
    </location>
</feature>
<reference evidence="3 4" key="1">
    <citation type="submission" date="2017-06" db="EMBL/GenBank/DDBJ databases">
        <title>Comparative genomic analysis of Ambrosia Fusariam Clade fungi.</title>
        <authorList>
            <person name="Stajich J.E."/>
            <person name="Carrillo J."/>
            <person name="Kijimoto T."/>
            <person name="Eskalen A."/>
            <person name="O'Donnell K."/>
            <person name="Kasson M."/>
        </authorList>
    </citation>
    <scope>NUCLEOTIDE SEQUENCE [LARGE SCALE GENOMIC DNA]</scope>
    <source>
        <strain evidence="3">UCR3666</strain>
    </source>
</reference>
<organism evidence="3 4">
    <name type="scientific">Fusarium kuroshium</name>
    <dbReference type="NCBI Taxonomy" id="2010991"/>
    <lineage>
        <taxon>Eukaryota</taxon>
        <taxon>Fungi</taxon>
        <taxon>Dikarya</taxon>
        <taxon>Ascomycota</taxon>
        <taxon>Pezizomycotina</taxon>
        <taxon>Sordariomycetes</taxon>
        <taxon>Hypocreomycetidae</taxon>
        <taxon>Hypocreales</taxon>
        <taxon>Nectriaceae</taxon>
        <taxon>Fusarium</taxon>
        <taxon>Fusarium solani species complex</taxon>
    </lineage>
</organism>
<keyword evidence="1" id="KW-0175">Coiled coil</keyword>
<feature type="region of interest" description="Disordered" evidence="2">
    <location>
        <begin position="89"/>
        <end position="115"/>
    </location>
</feature>
<accession>A0A3M2R1E4</accession>
<feature type="coiled-coil region" evidence="1">
    <location>
        <begin position="134"/>
        <end position="161"/>
    </location>
</feature>
<feature type="compositionally biased region" description="Basic and acidic residues" evidence="2">
    <location>
        <begin position="532"/>
        <end position="541"/>
    </location>
</feature>
<feature type="compositionally biased region" description="Basic and acidic residues" evidence="2">
    <location>
        <begin position="324"/>
        <end position="337"/>
    </location>
</feature>
<gene>
    <name evidence="3" type="ORF">CDV36_016088</name>
</gene>
<keyword evidence="4" id="KW-1185">Reference proteome</keyword>